<dbReference type="RefSeq" id="WP_289724777.1">
    <property type="nucleotide sequence ID" value="NZ_JAUDUY010000003.1"/>
</dbReference>
<organism evidence="2 3">
    <name type="scientific">Robiginitalea aurantiaca</name>
    <dbReference type="NCBI Taxonomy" id="3056915"/>
    <lineage>
        <taxon>Bacteria</taxon>
        <taxon>Pseudomonadati</taxon>
        <taxon>Bacteroidota</taxon>
        <taxon>Flavobacteriia</taxon>
        <taxon>Flavobacteriales</taxon>
        <taxon>Flavobacteriaceae</taxon>
        <taxon>Robiginitalea</taxon>
    </lineage>
</organism>
<feature type="transmembrane region" description="Helical" evidence="1">
    <location>
        <begin position="120"/>
        <end position="137"/>
    </location>
</feature>
<keyword evidence="1" id="KW-0472">Membrane</keyword>
<protein>
    <recommendedName>
        <fullName evidence="4">DUF1761 domain-containing protein</fullName>
    </recommendedName>
</protein>
<keyword evidence="1" id="KW-1133">Transmembrane helix</keyword>
<sequence>MFTKQNLLATAAAAVVMFLLGYLLWGIALDSIMKSHTITDVMKPDEEMNMGFIFLGNLFAALAMATLYGKWARGYHGVSEGFTFGALIGMIIGLGMGFVWLGTSNFMDTTGHLVEAITDIVYYGIAGVVISLVYKATAKKDAA</sequence>
<keyword evidence="3" id="KW-1185">Reference proteome</keyword>
<feature type="transmembrane region" description="Helical" evidence="1">
    <location>
        <begin position="7"/>
        <end position="28"/>
    </location>
</feature>
<reference evidence="2" key="1">
    <citation type="submission" date="2023-06" db="EMBL/GenBank/DDBJ databases">
        <title>Robiginitalea aurantiacus sp. nov. and Algoriphagus sediminis sp. nov., isolated from coastal sediment.</title>
        <authorList>
            <person name="Zhou Z.Y."/>
            <person name="An J."/>
            <person name="Jia Y.W."/>
            <person name="Du Z.J."/>
        </authorList>
    </citation>
    <scope>NUCLEOTIDE SEQUENCE</scope>
    <source>
        <strain evidence="2">M39</strain>
    </source>
</reference>
<keyword evidence="1" id="KW-0812">Transmembrane</keyword>
<gene>
    <name evidence="2" type="ORF">QU605_08065</name>
</gene>
<evidence type="ECO:0008006" key="4">
    <source>
        <dbReference type="Google" id="ProtNLM"/>
    </source>
</evidence>
<dbReference type="Proteomes" id="UP001174839">
    <property type="component" value="Unassembled WGS sequence"/>
</dbReference>
<dbReference type="EMBL" id="JAUDUY010000003">
    <property type="protein sequence ID" value="MDM9631422.1"/>
    <property type="molecule type" value="Genomic_DNA"/>
</dbReference>
<evidence type="ECO:0000313" key="3">
    <source>
        <dbReference type="Proteomes" id="UP001174839"/>
    </source>
</evidence>
<feature type="transmembrane region" description="Helical" evidence="1">
    <location>
        <begin position="81"/>
        <end position="100"/>
    </location>
</feature>
<evidence type="ECO:0000256" key="1">
    <source>
        <dbReference type="SAM" id="Phobius"/>
    </source>
</evidence>
<evidence type="ECO:0000313" key="2">
    <source>
        <dbReference type="EMBL" id="MDM9631422.1"/>
    </source>
</evidence>
<proteinExistence type="predicted"/>
<comment type="caution">
    <text evidence="2">The sequence shown here is derived from an EMBL/GenBank/DDBJ whole genome shotgun (WGS) entry which is preliminary data.</text>
</comment>
<feature type="transmembrane region" description="Helical" evidence="1">
    <location>
        <begin position="48"/>
        <end position="69"/>
    </location>
</feature>
<accession>A0ABT7WES6</accession>
<name>A0ABT7WES6_9FLAO</name>